<dbReference type="PANTHER" id="PTHR14097:SF7">
    <property type="entry name" value="OXIDOREDUCTASE HTATIP2"/>
    <property type="match status" value="1"/>
</dbReference>
<dbReference type="AlphaFoldDB" id="A0A7V7TW51"/>
<dbReference type="InterPro" id="IPR016040">
    <property type="entry name" value="NAD(P)-bd_dom"/>
</dbReference>
<feature type="domain" description="NAD(P)-binding" evidence="1">
    <location>
        <begin position="7"/>
        <end position="118"/>
    </location>
</feature>
<comment type="caution">
    <text evidence="2">The sequence shown here is derived from an EMBL/GenBank/DDBJ whole genome shotgun (WGS) entry which is preliminary data.</text>
</comment>
<dbReference type="EMBL" id="VZDO01000011">
    <property type="protein sequence ID" value="KAB0679053.1"/>
    <property type="molecule type" value="Genomic_DNA"/>
</dbReference>
<dbReference type="SUPFAM" id="SSF51735">
    <property type="entry name" value="NAD(P)-binding Rossmann-fold domains"/>
    <property type="match status" value="1"/>
</dbReference>
<evidence type="ECO:0000313" key="2">
    <source>
        <dbReference type="EMBL" id="KAB0679053.1"/>
    </source>
</evidence>
<keyword evidence="3" id="KW-1185">Reference proteome</keyword>
<evidence type="ECO:0000259" key="1">
    <source>
        <dbReference type="Pfam" id="PF13460"/>
    </source>
</evidence>
<reference evidence="2 3" key="1">
    <citation type="submission" date="2019-09" db="EMBL/GenBank/DDBJ databases">
        <title>YIM 132180 draft genome.</title>
        <authorList>
            <person name="Zhang K."/>
        </authorList>
    </citation>
    <scope>NUCLEOTIDE SEQUENCE [LARGE SCALE GENOMIC DNA]</scope>
    <source>
        <strain evidence="2 3">YIM 132180</strain>
    </source>
</reference>
<dbReference type="InterPro" id="IPR036291">
    <property type="entry name" value="NAD(P)-bd_dom_sf"/>
</dbReference>
<sequence>MMLLLLGATGLVGGHVLEQALRDARISAVTVPVRRPIPPRDKLHAPLVDFERLPEEADAVVCALGSTRRKAGSAAAFRHIDHDIVLAALRLARAHGTPTLALVSAAGADERSPFLYPRVKGETERDAAALGFASLTILRPGLIGGERAEHRPAERVALALGRIVQPLLPRALRINPAERIAARLVEAAVEAAPGRRFVGSRELA</sequence>
<accession>A0A7V7TW51</accession>
<protein>
    <submittedName>
        <fullName evidence="2">NAD(P)H-binding protein</fullName>
    </submittedName>
</protein>
<dbReference type="Proteomes" id="UP000432089">
    <property type="component" value="Unassembled WGS sequence"/>
</dbReference>
<name>A0A7V7TW51_9HYPH</name>
<dbReference type="RefSeq" id="WP_150970656.1">
    <property type="nucleotide sequence ID" value="NZ_VZDO01000011.1"/>
</dbReference>
<gene>
    <name evidence="2" type="ORF">F6X38_14245</name>
</gene>
<dbReference type="Pfam" id="PF13460">
    <property type="entry name" value="NAD_binding_10"/>
    <property type="match status" value="1"/>
</dbReference>
<organism evidence="2 3">
    <name type="scientific">Plantimonas leprariae</name>
    <dbReference type="NCBI Taxonomy" id="2615207"/>
    <lineage>
        <taxon>Bacteria</taxon>
        <taxon>Pseudomonadati</taxon>
        <taxon>Pseudomonadota</taxon>
        <taxon>Alphaproteobacteria</taxon>
        <taxon>Hyphomicrobiales</taxon>
        <taxon>Aurantimonadaceae</taxon>
        <taxon>Plantimonas</taxon>
    </lineage>
</organism>
<proteinExistence type="predicted"/>
<dbReference type="Gene3D" id="3.40.50.720">
    <property type="entry name" value="NAD(P)-binding Rossmann-like Domain"/>
    <property type="match status" value="1"/>
</dbReference>
<dbReference type="PANTHER" id="PTHR14097">
    <property type="entry name" value="OXIDOREDUCTASE HTATIP2"/>
    <property type="match status" value="1"/>
</dbReference>
<evidence type="ECO:0000313" key="3">
    <source>
        <dbReference type="Proteomes" id="UP000432089"/>
    </source>
</evidence>